<proteinExistence type="predicted"/>
<keyword evidence="3" id="KW-1185">Reference proteome</keyword>
<dbReference type="KEGG" id="sdi:SDIMI_v3c04820"/>
<organism evidence="2 3">
    <name type="scientific">Spiroplasma diminutum CUAS-1</name>
    <dbReference type="NCBI Taxonomy" id="1276221"/>
    <lineage>
        <taxon>Bacteria</taxon>
        <taxon>Bacillati</taxon>
        <taxon>Mycoplasmatota</taxon>
        <taxon>Mollicutes</taxon>
        <taxon>Entomoplasmatales</taxon>
        <taxon>Spiroplasmataceae</taxon>
        <taxon>Spiroplasma</taxon>
    </lineage>
</organism>
<sequence>MEKLDLIYFKFISNLSNNLENSTRDAGEEIPDLTPLVNYFLGYGGALLTGLMGLLTLFFIFNVVKIRIRISKCSADGDYEGRSQALREIIWQIVGALCCFFAGVGAGILTGIFMSK</sequence>
<accession>S5M026</accession>
<dbReference type="OrthoDB" id="9956724at2"/>
<keyword evidence="1" id="KW-0472">Membrane</keyword>
<protein>
    <recommendedName>
        <fullName evidence="4">Transmembrane protein</fullName>
    </recommendedName>
</protein>
<dbReference type="RefSeq" id="WP_020836418.1">
    <property type="nucleotide sequence ID" value="NC_021833.1"/>
</dbReference>
<evidence type="ECO:0008006" key="4">
    <source>
        <dbReference type="Google" id="ProtNLM"/>
    </source>
</evidence>
<dbReference type="EMBL" id="CP005076">
    <property type="protein sequence ID" value="AGR42186.1"/>
    <property type="molecule type" value="Genomic_DNA"/>
</dbReference>
<dbReference type="InParanoid" id="S5M026"/>
<evidence type="ECO:0000256" key="1">
    <source>
        <dbReference type="SAM" id="Phobius"/>
    </source>
</evidence>
<evidence type="ECO:0000313" key="2">
    <source>
        <dbReference type="EMBL" id="AGR42186.1"/>
    </source>
</evidence>
<keyword evidence="1" id="KW-0812">Transmembrane</keyword>
<feature type="transmembrane region" description="Helical" evidence="1">
    <location>
        <begin position="89"/>
        <end position="114"/>
    </location>
</feature>
<reference evidence="2 3" key="1">
    <citation type="journal article" date="2013" name="Genome Biol. Evol.">
        <title>Comparison of metabolic capacities and inference of gene content evolution in mosquito-associated Spiroplasma diminutum and S. taiwanense.</title>
        <authorList>
            <person name="Lo W.S."/>
            <person name="Ku C."/>
            <person name="Chen L.L."/>
            <person name="Chang T.H."/>
            <person name="Kuo C.H."/>
        </authorList>
    </citation>
    <scope>NUCLEOTIDE SEQUENCE [LARGE SCALE GENOMIC DNA]</scope>
    <source>
        <strain evidence="2">CUAS-1</strain>
    </source>
</reference>
<gene>
    <name evidence="2" type="ORF">SDIMI_v3c04820</name>
</gene>
<dbReference type="AlphaFoldDB" id="S5M026"/>
<dbReference type="Proteomes" id="UP000014983">
    <property type="component" value="Chromosome"/>
</dbReference>
<keyword evidence="1" id="KW-1133">Transmembrane helix</keyword>
<evidence type="ECO:0000313" key="3">
    <source>
        <dbReference type="Proteomes" id="UP000014983"/>
    </source>
</evidence>
<feature type="transmembrane region" description="Helical" evidence="1">
    <location>
        <begin position="40"/>
        <end position="64"/>
    </location>
</feature>
<dbReference type="STRING" id="1276221.SDIMI_v3c04820"/>
<dbReference type="HOGENOM" id="CLU_2095328_0_0_14"/>
<dbReference type="PATRIC" id="fig|1276221.3.peg.481"/>
<name>S5M026_9MOLU</name>